<sequence length="65" mass="7446">MIYSGDEHDDRLMNMEVVPVMVVVDEVKQIRLSNVDVIVSNLHQSFLEMSFFKGLIPFGCNKSRS</sequence>
<evidence type="ECO:0000313" key="1">
    <source>
        <dbReference type="EMBL" id="KGN65419.1"/>
    </source>
</evidence>
<organism evidence="1 2">
    <name type="scientific">Cucumis sativus</name>
    <name type="common">Cucumber</name>
    <dbReference type="NCBI Taxonomy" id="3659"/>
    <lineage>
        <taxon>Eukaryota</taxon>
        <taxon>Viridiplantae</taxon>
        <taxon>Streptophyta</taxon>
        <taxon>Embryophyta</taxon>
        <taxon>Tracheophyta</taxon>
        <taxon>Spermatophyta</taxon>
        <taxon>Magnoliopsida</taxon>
        <taxon>eudicotyledons</taxon>
        <taxon>Gunneridae</taxon>
        <taxon>Pentapetalae</taxon>
        <taxon>rosids</taxon>
        <taxon>fabids</taxon>
        <taxon>Cucurbitales</taxon>
        <taxon>Cucurbitaceae</taxon>
        <taxon>Benincaseae</taxon>
        <taxon>Cucumis</taxon>
    </lineage>
</organism>
<reference evidence="1 2" key="4">
    <citation type="journal article" date="2011" name="BMC Genomics">
        <title>RNA-Seq improves annotation of protein-coding genes in the cucumber genome.</title>
        <authorList>
            <person name="Li Z."/>
            <person name="Zhang Z."/>
            <person name="Yan P."/>
            <person name="Huang S."/>
            <person name="Fei Z."/>
            <person name="Lin K."/>
        </authorList>
    </citation>
    <scope>NUCLEOTIDE SEQUENCE [LARGE SCALE GENOMIC DNA]</scope>
    <source>
        <strain evidence="2">cv. 9930</strain>
    </source>
</reference>
<proteinExistence type="predicted"/>
<protein>
    <submittedName>
        <fullName evidence="1">Uncharacterized protein</fullName>
    </submittedName>
</protein>
<gene>
    <name evidence="1" type="ORF">Csa_1G420330</name>
</gene>
<dbReference type="AlphaFoldDB" id="A0A0A0LWR0"/>
<reference evidence="1 2" key="1">
    <citation type="journal article" date="2009" name="Nat. Genet.">
        <title>The genome of the cucumber, Cucumis sativus L.</title>
        <authorList>
            <person name="Huang S."/>
            <person name="Li R."/>
            <person name="Zhang Z."/>
            <person name="Li L."/>
            <person name="Gu X."/>
            <person name="Fan W."/>
            <person name="Lucas W.J."/>
            <person name="Wang X."/>
            <person name="Xie B."/>
            <person name="Ni P."/>
            <person name="Ren Y."/>
            <person name="Zhu H."/>
            <person name="Li J."/>
            <person name="Lin K."/>
            <person name="Jin W."/>
            <person name="Fei Z."/>
            <person name="Li G."/>
            <person name="Staub J."/>
            <person name="Kilian A."/>
            <person name="van der Vossen E.A."/>
            <person name="Wu Y."/>
            <person name="Guo J."/>
            <person name="He J."/>
            <person name="Jia Z."/>
            <person name="Ren Y."/>
            <person name="Tian G."/>
            <person name="Lu Y."/>
            <person name="Ruan J."/>
            <person name="Qian W."/>
            <person name="Wang M."/>
            <person name="Huang Q."/>
            <person name="Li B."/>
            <person name="Xuan Z."/>
            <person name="Cao J."/>
            <person name="Asan"/>
            <person name="Wu Z."/>
            <person name="Zhang J."/>
            <person name="Cai Q."/>
            <person name="Bai Y."/>
            <person name="Zhao B."/>
            <person name="Han Y."/>
            <person name="Li Y."/>
            <person name="Li X."/>
            <person name="Wang S."/>
            <person name="Shi Q."/>
            <person name="Liu S."/>
            <person name="Cho W.K."/>
            <person name="Kim J.Y."/>
            <person name="Xu Y."/>
            <person name="Heller-Uszynska K."/>
            <person name="Miao H."/>
            <person name="Cheng Z."/>
            <person name="Zhang S."/>
            <person name="Wu J."/>
            <person name="Yang Y."/>
            <person name="Kang H."/>
            <person name="Li M."/>
            <person name="Liang H."/>
            <person name="Ren X."/>
            <person name="Shi Z."/>
            <person name="Wen M."/>
            <person name="Jian M."/>
            <person name="Yang H."/>
            <person name="Zhang G."/>
            <person name="Yang Z."/>
            <person name="Chen R."/>
            <person name="Liu S."/>
            <person name="Li J."/>
            <person name="Ma L."/>
            <person name="Liu H."/>
            <person name="Zhou Y."/>
            <person name="Zhao J."/>
            <person name="Fang X."/>
            <person name="Li G."/>
            <person name="Fang L."/>
            <person name="Li Y."/>
            <person name="Liu D."/>
            <person name="Zheng H."/>
            <person name="Zhang Y."/>
            <person name="Qin N."/>
            <person name="Li Z."/>
            <person name="Yang G."/>
            <person name="Yang S."/>
            <person name="Bolund L."/>
            <person name="Kristiansen K."/>
            <person name="Zheng H."/>
            <person name="Li S."/>
            <person name="Zhang X."/>
            <person name="Yang H."/>
            <person name="Wang J."/>
            <person name="Sun R."/>
            <person name="Zhang B."/>
            <person name="Jiang S."/>
            <person name="Wang J."/>
            <person name="Du Y."/>
            <person name="Li S."/>
        </authorList>
    </citation>
    <scope>NUCLEOTIDE SEQUENCE [LARGE SCALE GENOMIC DNA]</scope>
    <source>
        <strain evidence="2">cv. 9930</strain>
    </source>
</reference>
<name>A0A0A0LWR0_CUCSA</name>
<accession>A0A0A0LWR0</accession>
<reference evidence="1 2" key="2">
    <citation type="journal article" date="2009" name="PLoS ONE">
        <title>An integrated genetic and cytogenetic map of the cucumber genome.</title>
        <authorList>
            <person name="Ren Y."/>
            <person name="Zhang Z."/>
            <person name="Liu J."/>
            <person name="Staub J.E."/>
            <person name="Han Y."/>
            <person name="Cheng Z."/>
            <person name="Li X."/>
            <person name="Lu J."/>
            <person name="Miao H."/>
            <person name="Kang H."/>
            <person name="Xie B."/>
            <person name="Gu X."/>
            <person name="Wang X."/>
            <person name="Du Y."/>
            <person name="Jin W."/>
            <person name="Huang S."/>
        </authorList>
    </citation>
    <scope>NUCLEOTIDE SEQUENCE [LARGE SCALE GENOMIC DNA]</scope>
    <source>
        <strain evidence="2">cv. 9930</strain>
    </source>
</reference>
<keyword evidence="2" id="KW-1185">Reference proteome</keyword>
<dbReference type="Proteomes" id="UP000029981">
    <property type="component" value="Chromosome 1"/>
</dbReference>
<evidence type="ECO:0000313" key="2">
    <source>
        <dbReference type="Proteomes" id="UP000029981"/>
    </source>
</evidence>
<dbReference type="EMBL" id="CM002922">
    <property type="protein sequence ID" value="KGN65419.1"/>
    <property type="molecule type" value="Genomic_DNA"/>
</dbReference>
<dbReference type="Gramene" id="KGN65419">
    <property type="protein sequence ID" value="KGN65419"/>
    <property type="gene ID" value="Csa_1G420330"/>
</dbReference>
<reference evidence="1 2" key="3">
    <citation type="journal article" date="2010" name="BMC Genomics">
        <title>Transcriptome sequencing and comparative analysis of cucumber flowers with different sex types.</title>
        <authorList>
            <person name="Guo S."/>
            <person name="Zheng Y."/>
            <person name="Joung J.G."/>
            <person name="Liu S."/>
            <person name="Zhang Z."/>
            <person name="Crasta O.R."/>
            <person name="Sobral B.W."/>
            <person name="Xu Y."/>
            <person name="Huang S."/>
            <person name="Fei Z."/>
        </authorList>
    </citation>
    <scope>NUCLEOTIDE SEQUENCE [LARGE SCALE GENOMIC DNA]</scope>
    <source>
        <strain evidence="2">cv. 9930</strain>
    </source>
</reference>